<dbReference type="Proteomes" id="UP000231564">
    <property type="component" value="Chromosome MARIT"/>
</dbReference>
<dbReference type="AlphaFoldDB" id="A0A2H1E725"/>
<evidence type="ECO:0000313" key="2">
    <source>
        <dbReference type="EMBL" id="SFZ80612.1"/>
    </source>
</evidence>
<keyword evidence="1" id="KW-0472">Membrane</keyword>
<feature type="transmembrane region" description="Helical" evidence="1">
    <location>
        <begin position="79"/>
        <end position="100"/>
    </location>
</feature>
<feature type="transmembrane region" description="Helical" evidence="1">
    <location>
        <begin position="23"/>
        <end position="40"/>
    </location>
</feature>
<evidence type="ECO:0000256" key="1">
    <source>
        <dbReference type="SAM" id="Phobius"/>
    </source>
</evidence>
<organism evidence="2 3">
    <name type="scientific">Tenacibaculum maritimum NCIMB 2154</name>
    <dbReference type="NCBI Taxonomy" id="1349785"/>
    <lineage>
        <taxon>Bacteria</taxon>
        <taxon>Pseudomonadati</taxon>
        <taxon>Bacteroidota</taxon>
        <taxon>Flavobacteriia</taxon>
        <taxon>Flavobacteriales</taxon>
        <taxon>Flavobacteriaceae</taxon>
        <taxon>Tenacibaculum</taxon>
    </lineage>
</organism>
<gene>
    <name evidence="2" type="primary">yhaI</name>
    <name evidence="2" type="ORF">MARIT_0713</name>
</gene>
<keyword evidence="3" id="KW-1185">Reference proteome</keyword>
<accession>A0A2H1E725</accession>
<proteinExistence type="predicted"/>
<dbReference type="Pfam" id="PF05656">
    <property type="entry name" value="DUF805"/>
    <property type="match status" value="1"/>
</dbReference>
<keyword evidence="1" id="KW-0812">Transmembrane</keyword>
<keyword evidence="1" id="KW-1133">Transmembrane helix</keyword>
<dbReference type="EMBL" id="LT634361">
    <property type="protein sequence ID" value="SFZ80612.1"/>
    <property type="molecule type" value="Genomic_DNA"/>
</dbReference>
<protein>
    <recommendedName>
        <fullName evidence="4">Inner membrane protein YhaI</fullName>
    </recommendedName>
</protein>
<dbReference type="GO" id="GO:0005886">
    <property type="term" value="C:plasma membrane"/>
    <property type="evidence" value="ECO:0007669"/>
    <property type="project" value="TreeGrafter"/>
</dbReference>
<evidence type="ECO:0008006" key="4">
    <source>
        <dbReference type="Google" id="ProtNLM"/>
    </source>
</evidence>
<dbReference type="RefSeq" id="WP_024741113.1">
    <property type="nucleotide sequence ID" value="NZ_BAUG01000018.1"/>
</dbReference>
<dbReference type="PANTHER" id="PTHR34980:SF2">
    <property type="entry name" value="INNER MEMBRANE PROTEIN YHAH-RELATED"/>
    <property type="match status" value="1"/>
</dbReference>
<dbReference type="KEGG" id="tmar:MARIT_0713"/>
<dbReference type="OrthoDB" id="9812349at2"/>
<reference evidence="2 3" key="1">
    <citation type="submission" date="2016-11" db="EMBL/GenBank/DDBJ databases">
        <authorList>
            <person name="Jaros S."/>
            <person name="Januszkiewicz K."/>
            <person name="Wedrychowicz H."/>
        </authorList>
    </citation>
    <scope>NUCLEOTIDE SEQUENCE [LARGE SCALE GENOMIC DNA]</scope>
    <source>
        <strain evidence="2">NCIMB 2154T</strain>
    </source>
</reference>
<sequence length="119" mass="13428">MNWYLKVLRQYADFNGRARRQEFWMFALFNFIFASIAIAIDYALGFIGFSPIYGIYSLGVLIPNIALSIRRLHDIGKSGWLLLLAFIPLIGGIYLLILFATNGDSGNNEYGADPKTEIV</sequence>
<evidence type="ECO:0000313" key="3">
    <source>
        <dbReference type="Proteomes" id="UP000231564"/>
    </source>
</evidence>
<name>A0A2H1E725_9FLAO</name>
<feature type="transmembrane region" description="Helical" evidence="1">
    <location>
        <begin position="46"/>
        <end position="67"/>
    </location>
</feature>
<dbReference type="GeneID" id="47722289"/>
<dbReference type="InterPro" id="IPR008523">
    <property type="entry name" value="DUF805"/>
</dbReference>
<dbReference type="PANTHER" id="PTHR34980">
    <property type="entry name" value="INNER MEMBRANE PROTEIN-RELATED-RELATED"/>
    <property type="match status" value="1"/>
</dbReference>